<feature type="domain" description="HipA-like C-terminal" evidence="4">
    <location>
        <begin position="174"/>
        <end position="384"/>
    </location>
</feature>
<gene>
    <name evidence="5" type="ORF">J2W31_003562</name>
</gene>
<dbReference type="PANTHER" id="PTHR37419">
    <property type="entry name" value="SERINE/THREONINE-PROTEIN KINASE TOXIN HIPA"/>
    <property type="match status" value="1"/>
</dbReference>
<protein>
    <submittedName>
        <fullName evidence="5">Serine/threonine-protein kinase HipA</fullName>
        <ecNumber evidence="5">2.7.11.1</ecNumber>
    </submittedName>
</protein>
<dbReference type="AlphaFoldDB" id="A0AAW8D373"/>
<keyword evidence="2 5" id="KW-0808">Transferase</keyword>
<dbReference type="InterPro" id="IPR052028">
    <property type="entry name" value="HipA_Ser/Thr_kinase"/>
</dbReference>
<evidence type="ECO:0000259" key="4">
    <source>
        <dbReference type="Pfam" id="PF07804"/>
    </source>
</evidence>
<keyword evidence="3 5" id="KW-0418">Kinase</keyword>
<evidence type="ECO:0000313" key="6">
    <source>
        <dbReference type="Proteomes" id="UP001242045"/>
    </source>
</evidence>
<dbReference type="Proteomes" id="UP001242045">
    <property type="component" value="Unassembled WGS sequence"/>
</dbReference>
<dbReference type="InterPro" id="IPR012893">
    <property type="entry name" value="HipA-like_C"/>
</dbReference>
<dbReference type="GO" id="GO:0004674">
    <property type="term" value="F:protein serine/threonine kinase activity"/>
    <property type="evidence" value="ECO:0007669"/>
    <property type="project" value="UniProtKB-EC"/>
</dbReference>
<reference evidence="5" key="1">
    <citation type="submission" date="2023-07" db="EMBL/GenBank/DDBJ databases">
        <title>Sorghum-associated microbial communities from plants grown in Nebraska, USA.</title>
        <authorList>
            <person name="Schachtman D."/>
        </authorList>
    </citation>
    <scope>NUCLEOTIDE SEQUENCE</scope>
    <source>
        <strain evidence="5">DS3754</strain>
    </source>
</reference>
<evidence type="ECO:0000256" key="3">
    <source>
        <dbReference type="ARBA" id="ARBA00022777"/>
    </source>
</evidence>
<evidence type="ECO:0000256" key="1">
    <source>
        <dbReference type="ARBA" id="ARBA00010164"/>
    </source>
</evidence>
<proteinExistence type="inferred from homology"/>
<dbReference type="RefSeq" id="WP_307508266.1">
    <property type="nucleotide sequence ID" value="NZ_JAUSRD010000008.1"/>
</dbReference>
<evidence type="ECO:0000313" key="5">
    <source>
        <dbReference type="EMBL" id="MDP9894438.1"/>
    </source>
</evidence>
<sequence>MISDDGIDAERRIYVGLAHHTGERVQPAGLMKLVRRGVVESGEFAYGRRYLEDPAAAPLNPEHLPLRDAAFVLPERRLREGGAMPLTLRDALPDSWGRKVLEIRQGKPLSDIDALLLTNEDRIGAMVFAEALPIESEEPPSALLSLEELADASRRVEAGMEIGPDMHRLLRGGSLGGARPKAAFVHEGRRFIAKFASRGDDHDVEVIEAATLWLADACGIEVPPFLLQPLALGHALLVERFDRAGPVTDERRFHYLSASALLDVPYESSRGSYVELAQLLRRISRRPQEDLSELFRRLVFNLAVGNSDDHVKNHGALRGEDGLWRLAPAFDLVMQLGGHTGYQELAILPGQHASSLALVREAAPHFGLTAAAAEEIILAIGETVAVHAAASVASAGGDQALVRRVAAFIEQQAGRIAA</sequence>
<dbReference type="Gene3D" id="1.10.1070.20">
    <property type="match status" value="1"/>
</dbReference>
<evidence type="ECO:0000256" key="2">
    <source>
        <dbReference type="ARBA" id="ARBA00022679"/>
    </source>
</evidence>
<name>A0AAW8D373_9BURK</name>
<dbReference type="EMBL" id="JAUSRD010000008">
    <property type="protein sequence ID" value="MDP9894438.1"/>
    <property type="molecule type" value="Genomic_DNA"/>
</dbReference>
<dbReference type="GO" id="GO:0005829">
    <property type="term" value="C:cytosol"/>
    <property type="evidence" value="ECO:0007669"/>
    <property type="project" value="TreeGrafter"/>
</dbReference>
<comment type="similarity">
    <text evidence="1">Belongs to the HipA Ser/Thr kinase family.</text>
</comment>
<dbReference type="Pfam" id="PF07804">
    <property type="entry name" value="HipA_C"/>
    <property type="match status" value="1"/>
</dbReference>
<organism evidence="5 6">
    <name type="scientific">Variovorax boronicumulans</name>
    <dbReference type="NCBI Taxonomy" id="436515"/>
    <lineage>
        <taxon>Bacteria</taxon>
        <taxon>Pseudomonadati</taxon>
        <taxon>Pseudomonadota</taxon>
        <taxon>Betaproteobacteria</taxon>
        <taxon>Burkholderiales</taxon>
        <taxon>Comamonadaceae</taxon>
        <taxon>Variovorax</taxon>
    </lineage>
</organism>
<accession>A0AAW8D373</accession>
<comment type="caution">
    <text evidence="5">The sequence shown here is derived from an EMBL/GenBank/DDBJ whole genome shotgun (WGS) entry which is preliminary data.</text>
</comment>
<dbReference type="EC" id="2.7.11.1" evidence="5"/>
<dbReference type="PANTHER" id="PTHR37419:SF8">
    <property type="entry name" value="TOXIN YJJJ"/>
    <property type="match status" value="1"/>
</dbReference>